<evidence type="ECO:0000256" key="5">
    <source>
        <dbReference type="PROSITE-ProRule" id="PRU00283"/>
    </source>
</evidence>
<feature type="compositionally biased region" description="Basic and acidic residues" evidence="7">
    <location>
        <begin position="376"/>
        <end position="385"/>
    </location>
</feature>
<dbReference type="PRINTS" id="PR00380">
    <property type="entry name" value="KINESINHEAVY"/>
</dbReference>
<evidence type="ECO:0000256" key="6">
    <source>
        <dbReference type="RuleBase" id="RU000394"/>
    </source>
</evidence>
<proteinExistence type="inferred from homology"/>
<dbReference type="HOGENOM" id="CLU_387541_0_0_1"/>
<dbReference type="InterPro" id="IPR027417">
    <property type="entry name" value="P-loop_NTPase"/>
</dbReference>
<feature type="region of interest" description="Disordered" evidence="7">
    <location>
        <begin position="376"/>
        <end position="450"/>
    </location>
</feature>
<evidence type="ECO:0000256" key="3">
    <source>
        <dbReference type="ARBA" id="ARBA00022840"/>
    </source>
</evidence>
<dbReference type="SUPFAM" id="SSF47781">
    <property type="entry name" value="RuvA domain 2-like"/>
    <property type="match status" value="1"/>
</dbReference>
<dbReference type="GO" id="GO:0005524">
    <property type="term" value="F:ATP binding"/>
    <property type="evidence" value="ECO:0007669"/>
    <property type="project" value="UniProtKB-UniRule"/>
</dbReference>
<dbReference type="Pfam" id="PF00225">
    <property type="entry name" value="Kinesin"/>
    <property type="match status" value="1"/>
</dbReference>
<reference evidence="9" key="2">
    <citation type="submission" date="2011-02" db="EMBL/GenBank/DDBJ databases">
        <authorList>
            <person name="MacLean D."/>
        </authorList>
    </citation>
    <scope>NUCLEOTIDE SEQUENCE</scope>
</reference>
<dbReference type="PANTHER" id="PTHR47969:SF9">
    <property type="entry name" value="KINESIN-LIKE PROTEIN"/>
    <property type="match status" value="1"/>
</dbReference>
<dbReference type="SUPFAM" id="SSF52540">
    <property type="entry name" value="P-loop containing nucleoside triphosphate hydrolases"/>
    <property type="match status" value="1"/>
</dbReference>
<dbReference type="AlphaFoldDB" id="F0WQ41"/>
<feature type="compositionally biased region" description="Polar residues" evidence="7">
    <location>
        <begin position="433"/>
        <end position="450"/>
    </location>
</feature>
<reference evidence="9" key="1">
    <citation type="journal article" date="2011" name="PLoS Biol.">
        <title>Gene gain and loss during evolution of obligate parasitism in the white rust pathogen of Arabidopsis thaliana.</title>
        <authorList>
            <person name="Kemen E."/>
            <person name="Gardiner A."/>
            <person name="Schultz-Larsen T."/>
            <person name="Kemen A.C."/>
            <person name="Balmuth A.L."/>
            <person name="Robert-Seilaniantz A."/>
            <person name="Bailey K."/>
            <person name="Holub E."/>
            <person name="Studholme D.J."/>
            <person name="Maclean D."/>
            <person name="Jones J.D."/>
        </authorList>
    </citation>
    <scope>NUCLEOTIDE SEQUENCE</scope>
</reference>
<feature type="compositionally biased region" description="Polar residues" evidence="7">
    <location>
        <begin position="415"/>
        <end position="424"/>
    </location>
</feature>
<name>F0WQ41_9STRA</name>
<evidence type="ECO:0000313" key="9">
    <source>
        <dbReference type="EMBL" id="CCA23446.1"/>
    </source>
</evidence>
<evidence type="ECO:0000256" key="7">
    <source>
        <dbReference type="SAM" id="MobiDB-lite"/>
    </source>
</evidence>
<dbReference type="InterPro" id="IPR001752">
    <property type="entry name" value="Kinesin_motor_dom"/>
</dbReference>
<keyword evidence="4 5" id="KW-0505">Motor protein</keyword>
<dbReference type="Gene3D" id="1.10.150.320">
    <property type="entry name" value="Photosystem II 12 kDa extrinsic protein"/>
    <property type="match status" value="1"/>
</dbReference>
<dbReference type="SMART" id="SM00129">
    <property type="entry name" value="KISc"/>
    <property type="match status" value="1"/>
</dbReference>
<dbReference type="InterPro" id="IPR019821">
    <property type="entry name" value="Kinesin_motor_CS"/>
</dbReference>
<dbReference type="CDD" id="cd00106">
    <property type="entry name" value="KISc"/>
    <property type="match status" value="1"/>
</dbReference>
<dbReference type="PANTHER" id="PTHR47969">
    <property type="entry name" value="CHROMOSOME-ASSOCIATED KINESIN KIF4A-RELATED"/>
    <property type="match status" value="1"/>
</dbReference>
<accession>F0WQ41</accession>
<dbReference type="GO" id="GO:0005874">
    <property type="term" value="C:microtubule"/>
    <property type="evidence" value="ECO:0007669"/>
    <property type="project" value="UniProtKB-KW"/>
</dbReference>
<dbReference type="InterPro" id="IPR036961">
    <property type="entry name" value="Kinesin_motor_dom_sf"/>
</dbReference>
<evidence type="ECO:0000256" key="4">
    <source>
        <dbReference type="ARBA" id="ARBA00023175"/>
    </source>
</evidence>
<dbReference type="GO" id="GO:0051231">
    <property type="term" value="P:spindle elongation"/>
    <property type="evidence" value="ECO:0007669"/>
    <property type="project" value="TreeGrafter"/>
</dbReference>
<dbReference type="PROSITE" id="PS00411">
    <property type="entry name" value="KINESIN_MOTOR_1"/>
    <property type="match status" value="1"/>
</dbReference>
<dbReference type="GO" id="GO:0003777">
    <property type="term" value="F:microtubule motor activity"/>
    <property type="evidence" value="ECO:0007669"/>
    <property type="project" value="InterPro"/>
</dbReference>
<dbReference type="GO" id="GO:0007052">
    <property type="term" value="P:mitotic spindle organization"/>
    <property type="evidence" value="ECO:0007669"/>
    <property type="project" value="TreeGrafter"/>
</dbReference>
<evidence type="ECO:0000259" key="8">
    <source>
        <dbReference type="PROSITE" id="PS50067"/>
    </source>
</evidence>
<evidence type="ECO:0000256" key="2">
    <source>
        <dbReference type="ARBA" id="ARBA00022741"/>
    </source>
</evidence>
<feature type="domain" description="Kinesin motor" evidence="8">
    <location>
        <begin position="16"/>
        <end position="348"/>
    </location>
</feature>
<comment type="similarity">
    <text evidence="5 6">Belongs to the TRAFAC class myosin-kinesin ATPase superfamily. Kinesin family.</text>
</comment>
<keyword evidence="3 5" id="KW-0067">ATP-binding</keyword>
<dbReference type="PROSITE" id="PS50067">
    <property type="entry name" value="KINESIN_MOTOR_2"/>
    <property type="match status" value="1"/>
</dbReference>
<dbReference type="EMBL" id="FR824239">
    <property type="protein sequence ID" value="CCA23446.1"/>
    <property type="molecule type" value="Genomic_DNA"/>
</dbReference>
<dbReference type="GO" id="GO:0007018">
    <property type="term" value="P:microtubule-based movement"/>
    <property type="evidence" value="ECO:0007669"/>
    <property type="project" value="InterPro"/>
</dbReference>
<dbReference type="GO" id="GO:0008017">
    <property type="term" value="F:microtubule binding"/>
    <property type="evidence" value="ECO:0007669"/>
    <property type="project" value="InterPro"/>
</dbReference>
<organism evidence="9">
    <name type="scientific">Albugo laibachii Nc14</name>
    <dbReference type="NCBI Taxonomy" id="890382"/>
    <lineage>
        <taxon>Eukaryota</taxon>
        <taxon>Sar</taxon>
        <taxon>Stramenopiles</taxon>
        <taxon>Oomycota</taxon>
        <taxon>Peronosporomycetes</taxon>
        <taxon>Albuginales</taxon>
        <taxon>Albuginaceae</taxon>
        <taxon>Albugo</taxon>
    </lineage>
</organism>
<protein>
    <recommendedName>
        <fullName evidence="6">Kinesin-like protein</fullName>
    </recommendedName>
</protein>
<keyword evidence="2 5" id="KW-0547">Nucleotide-binding</keyword>
<dbReference type="InterPro" id="IPR010994">
    <property type="entry name" value="RuvA_2-like"/>
</dbReference>
<dbReference type="GO" id="GO:0005875">
    <property type="term" value="C:microtubule associated complex"/>
    <property type="evidence" value="ECO:0007669"/>
    <property type="project" value="TreeGrafter"/>
</dbReference>
<sequence>MATENRKKGKERKRKRVHVIVRVRPLLPHEKLQPRALEVAKKSSQVVQIELISPSAPNTQVYTFEKCYEEHTPQRLLFQKEIMPIVKTLFKGIHTTVFAYGATGTGKTFTMEGSKRNLGIIPRCLKFLFQYGSNNTLDEAESIKKNAFKSFRVTMSYFEIYNDKIHDLLDPKCPQTLTIRQANESIEIPGLSKKVIGDLNEFQELYASASARRRRASTKLNDCSSRSHSILMIQVQTRHSKNELTIGKLQLIDLAGSEDNRRTGNTGIRMGESKEINKSLFVLGQVLTALDMDEVKRIPFRESKLTRVLQDSLGGENRAVMICNVAPVAKMHQETIQTLNYAAKAQGPNSVTGIKSNKIKDVSSVKAGVSMSTKMERVVQSKASKDTAPSTSFSKPKITGRSNSKRPDCAKQLKRISTASILQQKSKRESMENKLQQWKQIKQGNRSSSESLLMASKEIVPTGRKRKLSETKSTPFSTTKAIRVPLKSSKIAGPSNLRASKSAIEPQVRAFQTQTSKISPHAKDQCHSGSNSFAFREPHDPETDAKDPGTREYREIEQNQLEIAKKLVATAVEFERKEYYWSSLCTFRKACRALPTQNDKLAARVTALEAKCDELSTIPLDMRIEMKQNRILALPTPTYMQRVFENNVLEVLNAGTFDEVTTLPTIGEKRALKIMQARPFRKIAELNNVPGITQKMIDKMQQQHVQDALTDNW</sequence>
<gene>
    <name evidence="9" type="primary">AlNc14C194G8521</name>
    <name evidence="9" type="ORF">ALNC14_095900</name>
</gene>
<feature type="binding site" evidence="5">
    <location>
        <begin position="101"/>
        <end position="108"/>
    </location>
    <ligand>
        <name>ATP</name>
        <dbReference type="ChEBI" id="CHEBI:30616"/>
    </ligand>
</feature>
<dbReference type="InterPro" id="IPR027640">
    <property type="entry name" value="Kinesin-like_fam"/>
</dbReference>
<dbReference type="Gene3D" id="3.40.850.10">
    <property type="entry name" value="Kinesin motor domain"/>
    <property type="match status" value="1"/>
</dbReference>
<keyword evidence="1 6" id="KW-0493">Microtubule</keyword>
<feature type="region of interest" description="Disordered" evidence="7">
    <location>
        <begin position="515"/>
        <end position="549"/>
    </location>
</feature>
<feature type="compositionally biased region" description="Basic and acidic residues" evidence="7">
    <location>
        <begin position="536"/>
        <end position="549"/>
    </location>
</feature>
<evidence type="ECO:0000256" key="1">
    <source>
        <dbReference type="ARBA" id="ARBA00022701"/>
    </source>
</evidence>